<evidence type="ECO:0000256" key="1">
    <source>
        <dbReference type="ARBA" id="ARBA00009716"/>
    </source>
</evidence>
<accession>A0ABP6ZQV9</accession>
<dbReference type="PANTHER" id="PTHR43819">
    <property type="entry name" value="ARCHAEAL-TYPE GLUTAMATE SYNTHASE [NADPH]"/>
    <property type="match status" value="1"/>
</dbReference>
<dbReference type="InterPro" id="IPR036922">
    <property type="entry name" value="Rieske_2Fe-2S_sf"/>
</dbReference>
<dbReference type="InterPro" id="IPR002932">
    <property type="entry name" value="Glu_synthdom"/>
</dbReference>
<dbReference type="PROSITE" id="PS51296">
    <property type="entry name" value="RIESKE"/>
    <property type="match status" value="1"/>
</dbReference>
<evidence type="ECO:0000259" key="8">
    <source>
        <dbReference type="PROSITE" id="PS51296"/>
    </source>
</evidence>
<dbReference type="CDD" id="cd02808">
    <property type="entry name" value="GltS_FMN"/>
    <property type="match status" value="1"/>
</dbReference>
<sequence length="549" mass="58227">MTTLVDPAQTARRLEVGLTDLVTDTPHGVQLDGVDLVLVRRGDDVAVFEGRCQHRGALLADGSVIGDDLVCGVHGWDYRLDTGISSYDPSQRLHKFRHTITADGGIELDPVELATFVRERALAGPTEVYDRLYADPHQATDEEPFVGEIHDLARNGLTRTGHHGPVAAMGVPRTELPKWDDLQLLAAQLARLPLLDDEPVATEVIIGPNAARPLRLDIPVFVSDMSFGALSQEAKTALARGAERAGTAICSGEGGILPEEHAECSRYLYEIASARFGFSEDVLPSVQAVHLKLGQGAKTGTGGHLPGSKVVGRIAEVRGLAEGQPAISPARFPEWSSARDALGVIDLVRARTGGIPVGVKMSAQHVEADLAVALDLGVDYVILDGRGGGTGAAPLILRDNISVPLMAGLARARRWMDDHGVGRSVTLVATGGIRRPADVIKAMALGADAVAVSNSALQAIGCVGMRACHTDNCPVGIATQKPHLRARLPVERAADQLQRYLQSSVELMTVLARACGHASLSDFRADDLTSWRRDVADLVGVSYAGVGRA</sequence>
<dbReference type="Gene3D" id="3.20.20.70">
    <property type="entry name" value="Aldolase class I"/>
    <property type="match status" value="1"/>
</dbReference>
<dbReference type="InterPro" id="IPR024188">
    <property type="entry name" value="GltB"/>
</dbReference>
<evidence type="ECO:0000256" key="4">
    <source>
        <dbReference type="ARBA" id="ARBA00023002"/>
    </source>
</evidence>
<keyword evidence="10" id="KW-1185">Reference proteome</keyword>
<comment type="caution">
    <text evidence="9">The sequence shown here is derived from an EMBL/GenBank/DDBJ whole genome shotgun (WGS) entry which is preliminary data.</text>
</comment>
<dbReference type="RefSeq" id="WP_344803649.1">
    <property type="nucleotide sequence ID" value="NZ_BAABAB010000013.1"/>
</dbReference>
<proteinExistence type="inferred from homology"/>
<dbReference type="InterPro" id="IPR013785">
    <property type="entry name" value="Aldolase_TIM"/>
</dbReference>
<dbReference type="CDD" id="cd03467">
    <property type="entry name" value="Rieske"/>
    <property type="match status" value="1"/>
</dbReference>
<keyword evidence="4" id="KW-0560">Oxidoreductase</keyword>
<evidence type="ECO:0000256" key="2">
    <source>
        <dbReference type="ARBA" id="ARBA00022714"/>
    </source>
</evidence>
<dbReference type="Pfam" id="PF00355">
    <property type="entry name" value="Rieske"/>
    <property type="match status" value="1"/>
</dbReference>
<feature type="domain" description="Rieske" evidence="8">
    <location>
        <begin position="13"/>
        <end position="108"/>
    </location>
</feature>
<evidence type="ECO:0000256" key="5">
    <source>
        <dbReference type="ARBA" id="ARBA00023004"/>
    </source>
</evidence>
<dbReference type="PIRSF" id="PIRSF500061">
    <property type="entry name" value="GOGAT_lg2_archl"/>
    <property type="match status" value="1"/>
</dbReference>
<comment type="similarity">
    <text evidence="1 7">Belongs to the glutamate synthase family.</text>
</comment>
<dbReference type="Proteomes" id="UP001501490">
    <property type="component" value="Unassembled WGS sequence"/>
</dbReference>
<reference evidence="10" key="1">
    <citation type="journal article" date="2019" name="Int. J. Syst. Evol. Microbiol.">
        <title>The Global Catalogue of Microorganisms (GCM) 10K type strain sequencing project: providing services to taxonomists for standard genome sequencing and annotation.</title>
        <authorList>
            <consortium name="The Broad Institute Genomics Platform"/>
            <consortium name="The Broad Institute Genome Sequencing Center for Infectious Disease"/>
            <person name="Wu L."/>
            <person name="Ma J."/>
        </authorList>
    </citation>
    <scope>NUCLEOTIDE SEQUENCE [LARGE SCALE GENOMIC DNA]</scope>
    <source>
        <strain evidence="10">JCM 16929</strain>
    </source>
</reference>
<gene>
    <name evidence="9" type="ORF">GCM10022236_18340</name>
</gene>
<dbReference type="PANTHER" id="PTHR43819:SF1">
    <property type="entry name" value="ARCHAEAL-TYPE GLUTAMATE SYNTHASE [NADPH]"/>
    <property type="match status" value="1"/>
</dbReference>
<dbReference type="InterPro" id="IPR017941">
    <property type="entry name" value="Rieske_2Fe-2S"/>
</dbReference>
<dbReference type="SUPFAM" id="SSF51395">
    <property type="entry name" value="FMN-linked oxidoreductases"/>
    <property type="match status" value="1"/>
</dbReference>
<evidence type="ECO:0000313" key="9">
    <source>
        <dbReference type="EMBL" id="GAA3616556.1"/>
    </source>
</evidence>
<keyword evidence="2" id="KW-0001">2Fe-2S</keyword>
<organism evidence="9 10">
    <name type="scientific">Microlunatus ginsengisoli</name>
    <dbReference type="NCBI Taxonomy" id="363863"/>
    <lineage>
        <taxon>Bacteria</taxon>
        <taxon>Bacillati</taxon>
        <taxon>Actinomycetota</taxon>
        <taxon>Actinomycetes</taxon>
        <taxon>Propionibacteriales</taxon>
        <taxon>Propionibacteriaceae</taxon>
        <taxon>Microlunatus</taxon>
    </lineage>
</organism>
<name>A0ABP6ZQV9_9ACTN</name>
<keyword evidence="5" id="KW-0408">Iron</keyword>
<protein>
    <submittedName>
        <fullName evidence="9">Glutamate synthase-related protein</fullName>
    </submittedName>
</protein>
<keyword evidence="6" id="KW-0411">Iron-sulfur</keyword>
<evidence type="ECO:0000256" key="6">
    <source>
        <dbReference type="ARBA" id="ARBA00023014"/>
    </source>
</evidence>
<keyword evidence="3" id="KW-0479">Metal-binding</keyword>
<dbReference type="Gene3D" id="2.102.10.10">
    <property type="entry name" value="Rieske [2Fe-2S] iron-sulphur domain"/>
    <property type="match status" value="1"/>
</dbReference>
<dbReference type="InterPro" id="IPR043578">
    <property type="entry name" value="GltB_archl_type"/>
</dbReference>
<evidence type="ECO:0000313" key="10">
    <source>
        <dbReference type="Proteomes" id="UP001501490"/>
    </source>
</evidence>
<evidence type="ECO:0000256" key="7">
    <source>
        <dbReference type="PIRNR" id="PIRNR006429"/>
    </source>
</evidence>
<dbReference type="PIRSF" id="PIRSF006429">
    <property type="entry name" value="GOGAT_lg_2"/>
    <property type="match status" value="1"/>
</dbReference>
<evidence type="ECO:0000256" key="3">
    <source>
        <dbReference type="ARBA" id="ARBA00022723"/>
    </source>
</evidence>
<dbReference type="SUPFAM" id="SSF50022">
    <property type="entry name" value="ISP domain"/>
    <property type="match status" value="1"/>
</dbReference>
<dbReference type="Pfam" id="PF01645">
    <property type="entry name" value="Glu_synthase"/>
    <property type="match status" value="1"/>
</dbReference>
<dbReference type="EMBL" id="BAABAB010000013">
    <property type="protein sequence ID" value="GAA3616556.1"/>
    <property type="molecule type" value="Genomic_DNA"/>
</dbReference>